<gene>
    <name evidence="5" type="ORF">CYMTET_31795</name>
</gene>
<dbReference type="PROSITE" id="PS50088">
    <property type="entry name" value="ANK_REPEAT"/>
    <property type="match status" value="3"/>
</dbReference>
<reference evidence="5 6" key="1">
    <citation type="journal article" date="2015" name="Genome Biol. Evol.">
        <title>Comparative Genomics of a Bacterivorous Green Alga Reveals Evolutionary Causalities and Consequences of Phago-Mixotrophic Mode of Nutrition.</title>
        <authorList>
            <person name="Burns J.A."/>
            <person name="Paasch A."/>
            <person name="Narechania A."/>
            <person name="Kim E."/>
        </authorList>
    </citation>
    <scope>NUCLEOTIDE SEQUENCE [LARGE SCALE GENOMIC DNA]</scope>
    <source>
        <strain evidence="5 6">PLY_AMNH</strain>
    </source>
</reference>
<evidence type="ECO:0000313" key="6">
    <source>
        <dbReference type="Proteomes" id="UP001190700"/>
    </source>
</evidence>
<evidence type="ECO:0000256" key="4">
    <source>
        <dbReference type="SAM" id="MobiDB-lite"/>
    </source>
</evidence>
<dbReference type="EMBL" id="LGRX02018949">
    <property type="protein sequence ID" value="KAK3259197.1"/>
    <property type="molecule type" value="Genomic_DNA"/>
</dbReference>
<dbReference type="PANTHER" id="PTHR24189">
    <property type="entry name" value="MYOTROPHIN"/>
    <property type="match status" value="1"/>
</dbReference>
<evidence type="ECO:0000313" key="5">
    <source>
        <dbReference type="EMBL" id="KAK3259197.1"/>
    </source>
</evidence>
<dbReference type="SUPFAM" id="SSF48403">
    <property type="entry name" value="Ankyrin repeat"/>
    <property type="match status" value="1"/>
</dbReference>
<dbReference type="Pfam" id="PF12796">
    <property type="entry name" value="Ank_2"/>
    <property type="match status" value="1"/>
</dbReference>
<proteinExistence type="predicted"/>
<dbReference type="AlphaFoldDB" id="A0AAE0FGG3"/>
<evidence type="ECO:0000256" key="2">
    <source>
        <dbReference type="ARBA" id="ARBA00023043"/>
    </source>
</evidence>
<feature type="repeat" description="ANK" evidence="3">
    <location>
        <begin position="14"/>
        <end position="47"/>
    </location>
</feature>
<keyword evidence="1" id="KW-0677">Repeat</keyword>
<dbReference type="PROSITE" id="PS50297">
    <property type="entry name" value="ANK_REP_REGION"/>
    <property type="match status" value="2"/>
</dbReference>
<dbReference type="Gene3D" id="1.25.40.20">
    <property type="entry name" value="Ankyrin repeat-containing domain"/>
    <property type="match status" value="2"/>
</dbReference>
<feature type="region of interest" description="Disordered" evidence="4">
    <location>
        <begin position="155"/>
        <end position="188"/>
    </location>
</feature>
<dbReference type="InterPro" id="IPR036770">
    <property type="entry name" value="Ankyrin_rpt-contain_sf"/>
</dbReference>
<evidence type="ECO:0000256" key="1">
    <source>
        <dbReference type="ARBA" id="ARBA00022737"/>
    </source>
</evidence>
<feature type="repeat" description="ANK" evidence="3">
    <location>
        <begin position="48"/>
        <end position="80"/>
    </location>
</feature>
<comment type="caution">
    <text evidence="5">The sequence shown here is derived from an EMBL/GenBank/DDBJ whole genome shotgun (WGS) entry which is preliminary data.</text>
</comment>
<dbReference type="InterPro" id="IPR050745">
    <property type="entry name" value="Multifunctional_regulatory"/>
</dbReference>
<feature type="repeat" description="ANK" evidence="3">
    <location>
        <begin position="82"/>
        <end position="114"/>
    </location>
</feature>
<dbReference type="Proteomes" id="UP001190700">
    <property type="component" value="Unassembled WGS sequence"/>
</dbReference>
<name>A0AAE0FGG3_9CHLO</name>
<dbReference type="InterPro" id="IPR002110">
    <property type="entry name" value="Ankyrin_rpt"/>
</dbReference>
<keyword evidence="6" id="KW-1185">Reference proteome</keyword>
<organism evidence="5 6">
    <name type="scientific">Cymbomonas tetramitiformis</name>
    <dbReference type="NCBI Taxonomy" id="36881"/>
    <lineage>
        <taxon>Eukaryota</taxon>
        <taxon>Viridiplantae</taxon>
        <taxon>Chlorophyta</taxon>
        <taxon>Pyramimonadophyceae</taxon>
        <taxon>Pyramimonadales</taxon>
        <taxon>Pyramimonadaceae</taxon>
        <taxon>Cymbomonas</taxon>
    </lineage>
</organism>
<protein>
    <submittedName>
        <fullName evidence="5">Uncharacterized protein</fullName>
    </submittedName>
</protein>
<sequence>MGQFAIYEVEGTVDPISSLHDAAERNDLKSMGAFLRKRGANVNKTDRYGRTALMWASECGHVDAVELLLRQGADVDIKDAQMQRTALHWAARALRNEVIEALLAVGADVNVQDKYMINPLFLAQQKGEEGAATVKLLMESGAKFGLDTVTAGNYHPELESTIGKPNSEEPADADADSEKENGDSQDAT</sequence>
<accession>A0AAE0FGG3</accession>
<evidence type="ECO:0000256" key="3">
    <source>
        <dbReference type="PROSITE-ProRule" id="PRU00023"/>
    </source>
</evidence>
<dbReference type="SMART" id="SM00248">
    <property type="entry name" value="ANK"/>
    <property type="match status" value="3"/>
</dbReference>
<dbReference type="PRINTS" id="PR01415">
    <property type="entry name" value="ANKYRIN"/>
</dbReference>
<keyword evidence="2 3" id="KW-0040">ANK repeat</keyword>
<dbReference type="PANTHER" id="PTHR24189:SF50">
    <property type="entry name" value="ANKYRIN REPEAT AND SOCS BOX PROTEIN 2"/>
    <property type="match status" value="1"/>
</dbReference>